<evidence type="ECO:0000256" key="4">
    <source>
        <dbReference type="HAMAP-Rule" id="MF_00667"/>
    </source>
</evidence>
<gene>
    <name evidence="4" type="primary">sspH</name>
    <name evidence="5" type="ORF">F7732_20310</name>
</gene>
<protein>
    <recommendedName>
        <fullName evidence="4">Small, acid-soluble spore protein H</fullName>
        <shortName evidence="4">SASP H</shortName>
    </recommendedName>
</protein>
<evidence type="ECO:0000313" key="6">
    <source>
        <dbReference type="Proteomes" id="UP000441354"/>
    </source>
</evidence>
<dbReference type="Proteomes" id="UP000441354">
    <property type="component" value="Unassembled WGS sequence"/>
</dbReference>
<dbReference type="RefSeq" id="WP_151575883.1">
    <property type="nucleotide sequence ID" value="NZ_WBOT01000010.1"/>
</dbReference>
<proteinExistence type="evidence at transcript level"/>
<dbReference type="AlphaFoldDB" id="A0A7V7RIA4"/>
<dbReference type="GO" id="GO:0042601">
    <property type="term" value="C:endospore-forming forespore"/>
    <property type="evidence" value="ECO:0007669"/>
    <property type="project" value="InterPro"/>
</dbReference>
<dbReference type="InterPro" id="IPR012610">
    <property type="entry name" value="SASP_SspH"/>
</dbReference>
<dbReference type="EMBL" id="WBOT01000010">
    <property type="protein sequence ID" value="KAB2329832.1"/>
    <property type="molecule type" value="Genomic_DNA"/>
</dbReference>
<dbReference type="NCBIfam" id="TIGR02861">
    <property type="entry name" value="SASP_H"/>
    <property type="match status" value="1"/>
</dbReference>
<keyword evidence="6" id="KW-1185">Reference proteome</keyword>
<name>A0A7V7RIA4_9BACI</name>
<evidence type="ECO:0000256" key="2">
    <source>
        <dbReference type="ARBA" id="ARBA00006573"/>
    </source>
</evidence>
<organism evidence="5 6">
    <name type="scientific">Bacillus mesophilum</name>
    <dbReference type="NCBI Taxonomy" id="1071718"/>
    <lineage>
        <taxon>Bacteria</taxon>
        <taxon>Bacillati</taxon>
        <taxon>Bacillota</taxon>
        <taxon>Bacilli</taxon>
        <taxon>Bacillales</taxon>
        <taxon>Bacillaceae</taxon>
        <taxon>Bacillus</taxon>
    </lineage>
</organism>
<comment type="similarity">
    <text evidence="2 4">Belongs to the SspH family.</text>
</comment>
<dbReference type="HAMAP" id="MF_00667">
    <property type="entry name" value="SspH"/>
    <property type="match status" value="1"/>
</dbReference>
<evidence type="ECO:0000256" key="3">
    <source>
        <dbReference type="ARBA" id="ARBA00022969"/>
    </source>
</evidence>
<comment type="subcellular location">
    <subcellularLocation>
        <location evidence="1 4">Spore core</location>
    </subcellularLocation>
</comment>
<dbReference type="GO" id="GO:0030436">
    <property type="term" value="P:asexual sporulation"/>
    <property type="evidence" value="ECO:0007669"/>
    <property type="project" value="UniProtKB-UniRule"/>
</dbReference>
<accession>A0A7V7RIA4</accession>
<comment type="induction">
    <text evidence="4">Expressed only in the forespore compartment of sporulating cells.</text>
</comment>
<comment type="caution">
    <text evidence="5">The sequence shown here is derived from an EMBL/GenBank/DDBJ whole genome shotgun (WGS) entry which is preliminary data.</text>
</comment>
<dbReference type="OrthoDB" id="1683648at2"/>
<keyword evidence="3 4" id="KW-0749">Sporulation</keyword>
<evidence type="ECO:0000256" key="1">
    <source>
        <dbReference type="ARBA" id="ARBA00004288"/>
    </source>
</evidence>
<dbReference type="Pfam" id="PF08141">
    <property type="entry name" value="SspH"/>
    <property type="match status" value="1"/>
</dbReference>
<dbReference type="GO" id="GO:0030435">
    <property type="term" value="P:sporulation resulting in formation of a cellular spore"/>
    <property type="evidence" value="ECO:0007669"/>
    <property type="project" value="UniProtKB-KW"/>
</dbReference>
<evidence type="ECO:0000313" key="5">
    <source>
        <dbReference type="EMBL" id="KAB2329832.1"/>
    </source>
</evidence>
<sequence>MNIGRAIEISSAAETFNITYMDEPVIIQHVDEHTKTARIYYKKEPEREHEVPVLYLIEE</sequence>
<reference evidence="5 6" key="1">
    <citation type="journal article" date="2014" name="Arch. Microbiol.">
        <title>Bacillus mesophilum sp. nov., strain IITR-54T, a novel 4-chlorobiphenyl dechlorinating bacterium.</title>
        <authorList>
            <person name="Manickam N."/>
            <person name="Singh N.K."/>
            <person name="Bajaj A."/>
            <person name="Kumar R.M."/>
            <person name="Kaur G."/>
            <person name="Kaur N."/>
            <person name="Bala M."/>
            <person name="Kumar A."/>
            <person name="Mayilraj S."/>
        </authorList>
    </citation>
    <scope>NUCLEOTIDE SEQUENCE [LARGE SCALE GENOMIC DNA]</scope>
    <source>
        <strain evidence="5 6">IITR-54</strain>
    </source>
</reference>